<keyword evidence="2" id="KW-1133">Transmembrane helix</keyword>
<accession>A0A8T2TPL6</accession>
<keyword evidence="2" id="KW-0812">Transmembrane</keyword>
<feature type="compositionally biased region" description="Low complexity" evidence="1">
    <location>
        <begin position="111"/>
        <end position="122"/>
    </location>
</feature>
<sequence length="205" mass="23868">MYELMDAVISIIDVIFLQLLPTLFLLVGAAFQFLLDFLLSFSHPNRPFSNPWSSDTFFPPQEACDCIVYDADYRCYCYEEERSSSTRQSEEELRHRWQTMRSLNGSETRWSAASRSPSPVRSIQLSEGGYDNNNCTRHNKNRVPLRNAAHVIHDTRQWKHMDCVDGIMQNPTNNGGHMHPTGPSELIRRRRRPYNPCARSRFSHE</sequence>
<reference evidence="3" key="1">
    <citation type="submission" date="2021-08" db="EMBL/GenBank/DDBJ databases">
        <title>WGS assembly of Ceratopteris richardii.</title>
        <authorList>
            <person name="Marchant D.B."/>
            <person name="Chen G."/>
            <person name="Jenkins J."/>
            <person name="Shu S."/>
            <person name="Leebens-Mack J."/>
            <person name="Grimwood J."/>
            <person name="Schmutz J."/>
            <person name="Soltis P."/>
            <person name="Soltis D."/>
            <person name="Chen Z.-H."/>
        </authorList>
    </citation>
    <scope>NUCLEOTIDE SEQUENCE</scope>
    <source>
        <strain evidence="3">Whitten #5841</strain>
        <tissue evidence="3">Leaf</tissue>
    </source>
</reference>
<name>A0A8T2TPL6_CERRI</name>
<evidence type="ECO:0000313" key="4">
    <source>
        <dbReference type="Proteomes" id="UP000825935"/>
    </source>
</evidence>
<keyword evidence="4" id="KW-1185">Reference proteome</keyword>
<evidence type="ECO:0000313" key="3">
    <source>
        <dbReference type="EMBL" id="KAH7424388.1"/>
    </source>
</evidence>
<feature type="region of interest" description="Disordered" evidence="1">
    <location>
        <begin position="108"/>
        <end position="140"/>
    </location>
</feature>
<feature type="transmembrane region" description="Helical" evidence="2">
    <location>
        <begin position="15"/>
        <end position="39"/>
    </location>
</feature>
<evidence type="ECO:0000256" key="1">
    <source>
        <dbReference type="SAM" id="MobiDB-lite"/>
    </source>
</evidence>
<dbReference type="AlphaFoldDB" id="A0A8T2TPL6"/>
<organism evidence="3 4">
    <name type="scientific">Ceratopteris richardii</name>
    <name type="common">Triangle waterfern</name>
    <dbReference type="NCBI Taxonomy" id="49495"/>
    <lineage>
        <taxon>Eukaryota</taxon>
        <taxon>Viridiplantae</taxon>
        <taxon>Streptophyta</taxon>
        <taxon>Embryophyta</taxon>
        <taxon>Tracheophyta</taxon>
        <taxon>Polypodiopsida</taxon>
        <taxon>Polypodiidae</taxon>
        <taxon>Polypodiales</taxon>
        <taxon>Pteridineae</taxon>
        <taxon>Pteridaceae</taxon>
        <taxon>Parkerioideae</taxon>
        <taxon>Ceratopteris</taxon>
    </lineage>
</organism>
<proteinExistence type="predicted"/>
<feature type="region of interest" description="Disordered" evidence="1">
    <location>
        <begin position="169"/>
        <end position="205"/>
    </location>
</feature>
<dbReference type="EMBL" id="CM035416">
    <property type="protein sequence ID" value="KAH7424388.1"/>
    <property type="molecule type" value="Genomic_DNA"/>
</dbReference>
<protein>
    <submittedName>
        <fullName evidence="3">Uncharacterized protein</fullName>
    </submittedName>
</protein>
<evidence type="ECO:0000256" key="2">
    <source>
        <dbReference type="SAM" id="Phobius"/>
    </source>
</evidence>
<comment type="caution">
    <text evidence="3">The sequence shown here is derived from an EMBL/GenBank/DDBJ whole genome shotgun (WGS) entry which is preliminary data.</text>
</comment>
<gene>
    <name evidence="3" type="ORF">KP509_11G005900</name>
</gene>
<keyword evidence="2" id="KW-0472">Membrane</keyword>
<dbReference type="Proteomes" id="UP000825935">
    <property type="component" value="Chromosome 11"/>
</dbReference>